<comment type="caution">
    <text evidence="7">The sequence shown here is derived from an EMBL/GenBank/DDBJ whole genome shotgun (WGS) entry which is preliminary data.</text>
</comment>
<dbReference type="GO" id="GO:0005509">
    <property type="term" value="F:calcium ion binding"/>
    <property type="evidence" value="ECO:0007669"/>
    <property type="project" value="InterPro"/>
</dbReference>
<evidence type="ECO:0000313" key="8">
    <source>
        <dbReference type="Proteomes" id="UP000271974"/>
    </source>
</evidence>
<feature type="compositionally biased region" description="Basic and acidic residues" evidence="6">
    <location>
        <begin position="78"/>
        <end position="186"/>
    </location>
</feature>
<feature type="compositionally biased region" description="Basic and acidic residues" evidence="6">
    <location>
        <begin position="548"/>
        <end position="566"/>
    </location>
</feature>
<gene>
    <name evidence="7" type="ORF">EGW08_001554</name>
</gene>
<dbReference type="FunFam" id="1.10.220.10:FF:000001">
    <property type="entry name" value="Annexin"/>
    <property type="match status" value="3"/>
</dbReference>
<dbReference type="PROSITE" id="PS00223">
    <property type="entry name" value="ANNEXIN_1"/>
    <property type="match status" value="3"/>
</dbReference>
<keyword evidence="5" id="KW-0106">Calcium</keyword>
<dbReference type="PANTHER" id="PTHR10502:SF175">
    <property type="entry name" value="ANNEXIN A13"/>
    <property type="match status" value="1"/>
</dbReference>
<dbReference type="GO" id="GO:0005886">
    <property type="term" value="C:plasma membrane"/>
    <property type="evidence" value="ECO:0007669"/>
    <property type="project" value="TreeGrafter"/>
</dbReference>
<dbReference type="PROSITE" id="PS51897">
    <property type="entry name" value="ANNEXIN_2"/>
    <property type="match status" value="10"/>
</dbReference>
<feature type="region of interest" description="Disordered" evidence="6">
    <location>
        <begin position="481"/>
        <end position="575"/>
    </location>
</feature>
<dbReference type="EMBL" id="RQTK01000027">
    <property type="protein sequence ID" value="RUS90654.1"/>
    <property type="molecule type" value="Genomic_DNA"/>
</dbReference>
<dbReference type="InterPro" id="IPR018252">
    <property type="entry name" value="Annexin_repeat_CS"/>
</dbReference>
<dbReference type="GO" id="GO:0032509">
    <property type="term" value="P:endosome transport via multivesicular body sorting pathway"/>
    <property type="evidence" value="ECO:0007669"/>
    <property type="project" value="TreeGrafter"/>
</dbReference>
<proteinExistence type="inferred from homology"/>
<sequence>RLHSAVSGLGTNDNQLIRILVSRSEVDLPAISAAYQSRHGQELKEAVKSDTSGDYGKVLIKIIEKAGTGAKAGNKKIAKQEPKREKKAAAEKKDKPKDAMASGRREEKEKSKETSNPRDNGSKEKKADKQDSKKADKQDSKKADKQDSKKADKQDSKKADKQDSKKADNQDSKKAEKKGEEKKPKEEEDAVKLFNAMKGIGTDEDTIIEVITRNSNPQRQKLRERYQTLYKEDLLKDLKSETSGDFEEVLEALMLPPVEFDAFSLHKAMKGLGTDETALIGIICSKTPAELEEIKKVYKRDYKEELESAIKKETSGDFRDLLVHHLSSKAGKGDNVDKDKAEKDARALHDVPTSHEVKALFLESPAQIAATSKAHMELFNQDIEFSIKKATSGDAEKAYLATLKSQEDLTEFHARQLESAVSGLGTNDTMLVWTLVSRSEIDLPGIKGHYQRLFGRPLREDVQKDTSGDYGKTLLKIIDKAGDEKSKKNEEKSPRPLGKSNKENSKKDASRDEEKSRNEKSKKKEEKGAGGKSPRAKAATQSNTRSARGKEDVASNKKEEEKREKNAQGTKVTKEDEDATKLYKAMKGIGTDEDALVEVIVRNSNSERQTVRKRYQELYKQDLLKDIKSETSGDFEEVLEALMLPPVEFDAFSLHKAMKGLGTDETALIGIICSKTPAQLDEIKKTFKKTYEKDLEKEVEKETSGQLKDLLLKLLSAKPSKGDSVDKKKADTDAKLLHETPSKDIVTRIFITSSSDQVLATASAHKNFYGEDIAESIKKACSGDEEKAYIAYTGALQNLTTFYAERLHSSMEGIGTKETQLTRILVSTSENDLPATKGKYKSLYGQPLTEAVKKETSGDYRKVLLALLNKVGEVKAEEKPATDRAKSDSNRGVEEDAIRIYKAMHRVGTEEDVVVDIVCKLSNAQRQELKKRYSELYKQDLEKDLRSELTGDFEDTILSLMIPAEDYDARCLQEAMKGLGTDETTLIGIVCSKNPAELETLRASYKKASGRELETDISAETSGDLRELLLALATGKRDKSTRVDKNLAQEDAKSAHSNSSAGNLRRILVSNSTAQAQATIQAYQELYKEDITELIKKATTGDVEKAYVAVVKALQDESSFYADRIHTALKGAGTNETQLTRIIIARSEIDLPAIKKKYSQLFGSSLKKDVSSDTSGDYRRALLRLLDHWGGPELPEDKPKPAGKPEKRSRR</sequence>
<keyword evidence="2" id="KW-0597">Phosphoprotein</keyword>
<dbReference type="Pfam" id="PF00191">
    <property type="entry name" value="Annexin"/>
    <property type="match status" value="11"/>
</dbReference>
<dbReference type="InterPro" id="IPR018502">
    <property type="entry name" value="Annexin_repeat"/>
</dbReference>
<dbReference type="GO" id="GO:0005634">
    <property type="term" value="C:nucleus"/>
    <property type="evidence" value="ECO:0007669"/>
    <property type="project" value="TreeGrafter"/>
</dbReference>
<dbReference type="STRING" id="188477.A0A3S1I206"/>
<dbReference type="AlphaFoldDB" id="A0A3S1I206"/>
<dbReference type="SUPFAM" id="SSF47874">
    <property type="entry name" value="Annexin"/>
    <property type="match status" value="4"/>
</dbReference>
<dbReference type="PANTHER" id="PTHR10502">
    <property type="entry name" value="ANNEXIN"/>
    <property type="match status" value="1"/>
</dbReference>
<comment type="similarity">
    <text evidence="1 5">Belongs to the annexin family.</text>
</comment>
<dbReference type="SMART" id="SM00335">
    <property type="entry name" value="ANX"/>
    <property type="match status" value="12"/>
</dbReference>
<name>A0A3S1I206_ELYCH</name>
<evidence type="ECO:0000256" key="4">
    <source>
        <dbReference type="ARBA" id="ARBA00023216"/>
    </source>
</evidence>
<keyword evidence="4 5" id="KW-0041">Annexin</keyword>
<dbReference type="FunFam" id="1.10.220.10:FF:000005">
    <property type="entry name" value="Annexin"/>
    <property type="match status" value="3"/>
</dbReference>
<evidence type="ECO:0000256" key="5">
    <source>
        <dbReference type="RuleBase" id="RU003540"/>
    </source>
</evidence>
<feature type="region of interest" description="Disordered" evidence="6">
    <location>
        <begin position="1189"/>
        <end position="1211"/>
    </location>
</feature>
<feature type="compositionally biased region" description="Basic and acidic residues" evidence="6">
    <location>
        <begin position="481"/>
        <end position="529"/>
    </location>
</feature>
<dbReference type="GO" id="GO:0012506">
    <property type="term" value="C:vesicle membrane"/>
    <property type="evidence" value="ECO:0007669"/>
    <property type="project" value="TreeGrafter"/>
</dbReference>
<dbReference type="GO" id="GO:0005544">
    <property type="term" value="F:calcium-dependent phospholipid binding"/>
    <property type="evidence" value="ECO:0007669"/>
    <property type="project" value="UniProtKB-KW"/>
</dbReference>
<evidence type="ECO:0000256" key="3">
    <source>
        <dbReference type="ARBA" id="ARBA00022737"/>
    </source>
</evidence>
<keyword evidence="3 5" id="KW-0677">Repeat</keyword>
<dbReference type="PRINTS" id="PR00196">
    <property type="entry name" value="ANNEXIN"/>
</dbReference>
<evidence type="ECO:0000313" key="7">
    <source>
        <dbReference type="EMBL" id="RUS90654.1"/>
    </source>
</evidence>
<feature type="region of interest" description="Disordered" evidence="6">
    <location>
        <begin position="64"/>
        <end position="190"/>
    </location>
</feature>
<reference evidence="7 8" key="1">
    <citation type="submission" date="2019-01" db="EMBL/GenBank/DDBJ databases">
        <title>A draft genome assembly of the solar-powered sea slug Elysia chlorotica.</title>
        <authorList>
            <person name="Cai H."/>
            <person name="Li Q."/>
            <person name="Fang X."/>
            <person name="Li J."/>
            <person name="Curtis N.E."/>
            <person name="Altenburger A."/>
            <person name="Shibata T."/>
            <person name="Feng M."/>
            <person name="Maeda T."/>
            <person name="Schwartz J.A."/>
            <person name="Shigenobu S."/>
            <person name="Lundholm N."/>
            <person name="Nishiyama T."/>
            <person name="Yang H."/>
            <person name="Hasebe M."/>
            <person name="Li S."/>
            <person name="Pierce S.K."/>
            <person name="Wang J."/>
        </authorList>
    </citation>
    <scope>NUCLEOTIDE SEQUENCE [LARGE SCALE GENOMIC DNA]</scope>
    <source>
        <strain evidence="7">EC2010</strain>
        <tissue evidence="7">Whole organism of an adult</tissue>
    </source>
</reference>
<dbReference type="GO" id="GO:0001786">
    <property type="term" value="F:phosphatidylserine binding"/>
    <property type="evidence" value="ECO:0007669"/>
    <property type="project" value="TreeGrafter"/>
</dbReference>
<organism evidence="7 8">
    <name type="scientific">Elysia chlorotica</name>
    <name type="common">Eastern emerald elysia</name>
    <name type="synonym">Sea slug</name>
    <dbReference type="NCBI Taxonomy" id="188477"/>
    <lineage>
        <taxon>Eukaryota</taxon>
        <taxon>Metazoa</taxon>
        <taxon>Spiralia</taxon>
        <taxon>Lophotrochozoa</taxon>
        <taxon>Mollusca</taxon>
        <taxon>Gastropoda</taxon>
        <taxon>Heterobranchia</taxon>
        <taxon>Euthyneura</taxon>
        <taxon>Panpulmonata</taxon>
        <taxon>Sacoglossa</taxon>
        <taxon>Placobranchoidea</taxon>
        <taxon>Plakobranchidae</taxon>
        <taxon>Elysia</taxon>
    </lineage>
</organism>
<dbReference type="Proteomes" id="UP000271974">
    <property type="component" value="Unassembled WGS sequence"/>
</dbReference>
<dbReference type="FunFam" id="1.10.220.10:FF:000003">
    <property type="entry name" value="Annexin"/>
    <property type="match status" value="3"/>
</dbReference>
<feature type="compositionally biased region" description="Basic and acidic residues" evidence="6">
    <location>
        <begin position="1195"/>
        <end position="1211"/>
    </location>
</feature>
<dbReference type="InterPro" id="IPR037104">
    <property type="entry name" value="Annexin_sf"/>
</dbReference>
<keyword evidence="5" id="KW-0111">Calcium/phospholipid-binding</keyword>
<feature type="non-terminal residue" evidence="7">
    <location>
        <position position="1"/>
    </location>
</feature>
<comment type="domain">
    <text evidence="5">A pair of annexin repeats may form one binding site for calcium and phospholipid.</text>
</comment>
<accession>A0A3S1I206</accession>
<dbReference type="Gene3D" id="1.10.220.10">
    <property type="entry name" value="Annexin"/>
    <property type="match status" value="13"/>
</dbReference>
<dbReference type="OrthoDB" id="37886at2759"/>
<protein>
    <recommendedName>
        <fullName evidence="5">Annexin</fullName>
    </recommendedName>
</protein>
<evidence type="ECO:0000256" key="6">
    <source>
        <dbReference type="SAM" id="MobiDB-lite"/>
    </source>
</evidence>
<evidence type="ECO:0000256" key="2">
    <source>
        <dbReference type="ARBA" id="ARBA00022553"/>
    </source>
</evidence>
<evidence type="ECO:0000256" key="1">
    <source>
        <dbReference type="ARBA" id="ARBA00007831"/>
    </source>
</evidence>
<keyword evidence="8" id="KW-1185">Reference proteome</keyword>
<dbReference type="GO" id="GO:0005737">
    <property type="term" value="C:cytoplasm"/>
    <property type="evidence" value="ECO:0007669"/>
    <property type="project" value="TreeGrafter"/>
</dbReference>
<dbReference type="InterPro" id="IPR001464">
    <property type="entry name" value="Annexin"/>
</dbReference>